<organism evidence="1 2">
    <name type="scientific">Trichostrongylus colubriformis</name>
    <name type="common">Black scour worm</name>
    <dbReference type="NCBI Taxonomy" id="6319"/>
    <lineage>
        <taxon>Eukaryota</taxon>
        <taxon>Metazoa</taxon>
        <taxon>Ecdysozoa</taxon>
        <taxon>Nematoda</taxon>
        <taxon>Chromadorea</taxon>
        <taxon>Rhabditida</taxon>
        <taxon>Rhabditina</taxon>
        <taxon>Rhabditomorpha</taxon>
        <taxon>Strongyloidea</taxon>
        <taxon>Trichostrongylidae</taxon>
        <taxon>Trichostrongylus</taxon>
    </lineage>
</organism>
<dbReference type="EMBL" id="WIXE01021561">
    <property type="protein sequence ID" value="KAK5968275.1"/>
    <property type="molecule type" value="Genomic_DNA"/>
</dbReference>
<keyword evidence="2" id="KW-1185">Reference proteome</keyword>
<sequence>MTVYPQIQTQCAPTYEDIPFEEPNLDSIAIRAPYVSRHGTCDDIGTTFDGKEFGVDDLSALDLSNEDFNSMFEQVISQSRPSAGRAVLGCSPVDPYMQHYSVNSPMISGACPPAPYRSTVSPPLKRSALGLMYEDRDLKPLSLNTGIYGSNIYWQGDTLWSQNEQQRMLCQQYGSGVSRPA</sequence>
<name>A0AAN8FFE9_TRICO</name>
<accession>A0AAN8FFE9</accession>
<reference evidence="1 2" key="1">
    <citation type="submission" date="2019-10" db="EMBL/GenBank/DDBJ databases">
        <title>Assembly and Annotation for the nematode Trichostrongylus colubriformis.</title>
        <authorList>
            <person name="Martin J."/>
        </authorList>
    </citation>
    <scope>NUCLEOTIDE SEQUENCE [LARGE SCALE GENOMIC DNA]</scope>
    <source>
        <strain evidence="1">G859</strain>
        <tissue evidence="1">Whole worm</tissue>
    </source>
</reference>
<protein>
    <submittedName>
        <fullName evidence="1">Uncharacterized protein</fullName>
    </submittedName>
</protein>
<dbReference type="Proteomes" id="UP001331761">
    <property type="component" value="Unassembled WGS sequence"/>
</dbReference>
<evidence type="ECO:0000313" key="1">
    <source>
        <dbReference type="EMBL" id="KAK5968275.1"/>
    </source>
</evidence>
<gene>
    <name evidence="1" type="ORF">GCK32_006126</name>
</gene>
<dbReference type="AlphaFoldDB" id="A0AAN8FFE9"/>
<evidence type="ECO:0000313" key="2">
    <source>
        <dbReference type="Proteomes" id="UP001331761"/>
    </source>
</evidence>
<proteinExistence type="predicted"/>
<comment type="caution">
    <text evidence="1">The sequence shown here is derived from an EMBL/GenBank/DDBJ whole genome shotgun (WGS) entry which is preliminary data.</text>
</comment>